<dbReference type="AlphaFoldDB" id="A0A1S3UAM4"/>
<evidence type="ECO:0000313" key="6">
    <source>
        <dbReference type="Proteomes" id="UP000087766"/>
    </source>
</evidence>
<keyword evidence="4" id="KW-0812">Transmembrane</keyword>
<dbReference type="STRING" id="3916.A0A1S3UAM4"/>
<sequence length="598" mass="68220">MTSVYSYFVDTKVKGKPDVYSVVSNAAFAIMSLGLSTFSPFGFEVDLLYFFCGVLMVQLMKIKLWLIIVGGCFSYSLNILHSTLDTDQRSYDLLNITIDPRSQSQSQVSTAGVSPPDSPRVHVPVPSQADPIPLCSPLQRGNSRRVLAKRDFMSHIEELEKENEKVINTILKLVGGYLKANVVNEDQIAVPEIQADDNLVKDMLPSDLIDKLRYNGKLMFQNECRSLYSSCRKLFLKECLSKLGLEVEELNVEDFDKMEKIGSLIKALNITVRILFPNERILCDHVFLESYNADISFAEVCTELSVSLLRFVNTLATENHQWSYHLVHVIPNVFKTLIDLIPMFDSLFYGQLFSESLRNGAILVGKRLGVFVELESLIHREVAKETVPNGGIHPTTHRVMDYLREVFTNAEIFPIRRGISSFSDQVARIIKVLDTNLEAKSKSYTNPALGHVFMINNLMFLQFGEDYIYGEILGQGWYKSKINQHIELYQRSSWEKILELLKISRRELLAESMEKKVKLFNQQFNEICKAHSEWLIFDDELRGVVVKSVENTLLPTYGTFIGIIHDVVGKDAYKFNWYGIQNIQDRLSHLFSVKIAEG</sequence>
<evidence type="ECO:0000256" key="3">
    <source>
        <dbReference type="RuleBase" id="RU365026"/>
    </source>
</evidence>
<dbReference type="Gene3D" id="1.20.1280.170">
    <property type="entry name" value="Exocyst complex component Exo70"/>
    <property type="match status" value="1"/>
</dbReference>
<dbReference type="RefSeq" id="XP_014503082.2">
    <property type="nucleotide sequence ID" value="XM_014647596.2"/>
</dbReference>
<keyword evidence="3" id="KW-0653">Protein transport</keyword>
<evidence type="ECO:0000313" key="7">
    <source>
        <dbReference type="RefSeq" id="XP_014503082.2"/>
    </source>
</evidence>
<dbReference type="InterPro" id="IPR016159">
    <property type="entry name" value="Cullin_repeat-like_dom_sf"/>
</dbReference>
<protein>
    <recommendedName>
        <fullName evidence="3">Exocyst subunit Exo70 family protein</fullName>
    </recommendedName>
</protein>
<dbReference type="GO" id="GO:0015031">
    <property type="term" value="P:protein transport"/>
    <property type="evidence" value="ECO:0007669"/>
    <property type="project" value="UniProtKB-KW"/>
</dbReference>
<evidence type="ECO:0000256" key="1">
    <source>
        <dbReference type="ARBA" id="ARBA00006756"/>
    </source>
</evidence>
<dbReference type="GO" id="GO:0000145">
    <property type="term" value="C:exocyst"/>
    <property type="evidence" value="ECO:0007669"/>
    <property type="project" value="InterPro"/>
</dbReference>
<dbReference type="GeneID" id="106763398"/>
<keyword evidence="6" id="KW-1185">Reference proteome</keyword>
<reference evidence="7" key="2">
    <citation type="submission" date="2025-08" db="UniProtKB">
        <authorList>
            <consortium name="RefSeq"/>
        </authorList>
    </citation>
    <scope>IDENTIFICATION</scope>
    <source>
        <tissue evidence="7">Leaf</tissue>
    </source>
</reference>
<dbReference type="PANTHER" id="PTHR12542:SF180">
    <property type="entry name" value="EXOCYST SUBUNIT EXO70 FAMILY PROTEIN"/>
    <property type="match status" value="1"/>
</dbReference>
<accession>A0A1S3UAM4</accession>
<name>A0A1S3UAM4_VIGRR</name>
<evidence type="ECO:0000256" key="2">
    <source>
        <dbReference type="ARBA" id="ARBA00022448"/>
    </source>
</evidence>
<dbReference type="OrthoDB" id="1357613at2759"/>
<dbReference type="GO" id="GO:0005546">
    <property type="term" value="F:phosphatidylinositol-4,5-bisphosphate binding"/>
    <property type="evidence" value="ECO:0007669"/>
    <property type="project" value="InterPro"/>
</dbReference>
<evidence type="ECO:0000256" key="4">
    <source>
        <dbReference type="SAM" id="Phobius"/>
    </source>
</evidence>
<dbReference type="PANTHER" id="PTHR12542">
    <property type="entry name" value="EXOCYST COMPLEX PROTEIN EXO70"/>
    <property type="match status" value="1"/>
</dbReference>
<dbReference type="Pfam" id="PF03081">
    <property type="entry name" value="Exo70_C"/>
    <property type="match status" value="1"/>
</dbReference>
<dbReference type="InterPro" id="IPR046364">
    <property type="entry name" value="Exo70_C"/>
</dbReference>
<keyword evidence="2 3" id="KW-0813">Transport</keyword>
<dbReference type="KEGG" id="vra:106763398"/>
<comment type="similarity">
    <text evidence="1 3">Belongs to the EXO70 family.</text>
</comment>
<keyword evidence="4" id="KW-1133">Transmembrane helix</keyword>
<comment type="function">
    <text evidence="3">Component of the exocyst complex.</text>
</comment>
<dbReference type="Proteomes" id="UP000087766">
    <property type="component" value="Chromosome 6"/>
</dbReference>
<organism evidence="6 7">
    <name type="scientific">Vigna radiata var. radiata</name>
    <name type="common">Mung bean</name>
    <name type="synonym">Phaseolus aureus</name>
    <dbReference type="NCBI Taxonomy" id="3916"/>
    <lineage>
        <taxon>Eukaryota</taxon>
        <taxon>Viridiplantae</taxon>
        <taxon>Streptophyta</taxon>
        <taxon>Embryophyta</taxon>
        <taxon>Tracheophyta</taxon>
        <taxon>Spermatophyta</taxon>
        <taxon>Magnoliopsida</taxon>
        <taxon>eudicotyledons</taxon>
        <taxon>Gunneridae</taxon>
        <taxon>Pentapetalae</taxon>
        <taxon>rosids</taxon>
        <taxon>fabids</taxon>
        <taxon>Fabales</taxon>
        <taxon>Fabaceae</taxon>
        <taxon>Papilionoideae</taxon>
        <taxon>50 kb inversion clade</taxon>
        <taxon>NPAAA clade</taxon>
        <taxon>indigoferoid/millettioid clade</taxon>
        <taxon>Phaseoleae</taxon>
        <taxon>Vigna</taxon>
    </lineage>
</organism>
<feature type="domain" description="Exocyst complex subunit Exo70 C-terminal" evidence="5">
    <location>
        <begin position="265"/>
        <end position="586"/>
    </location>
</feature>
<dbReference type="SUPFAM" id="SSF74788">
    <property type="entry name" value="Cullin repeat-like"/>
    <property type="match status" value="1"/>
</dbReference>
<evidence type="ECO:0000259" key="5">
    <source>
        <dbReference type="Pfam" id="PF03081"/>
    </source>
</evidence>
<gene>
    <name evidence="7" type="primary">LOC106763398</name>
</gene>
<dbReference type="InterPro" id="IPR004140">
    <property type="entry name" value="Exo70"/>
</dbReference>
<reference evidence="6" key="1">
    <citation type="journal article" date="2014" name="Nat. Commun.">
        <title>Genome sequence of mungbean and insights into evolution within Vigna species.</title>
        <authorList>
            <person name="Kang Y.J."/>
            <person name="Kim S.K."/>
            <person name="Kim M.Y."/>
            <person name="Lestari P."/>
            <person name="Kim K.H."/>
            <person name="Ha B.K."/>
            <person name="Jun T.H."/>
            <person name="Hwang W.J."/>
            <person name="Lee T."/>
            <person name="Lee J."/>
            <person name="Shim S."/>
            <person name="Yoon M.Y."/>
            <person name="Jang Y.E."/>
            <person name="Han K.S."/>
            <person name="Taeprayoon P."/>
            <person name="Yoon N."/>
            <person name="Somta P."/>
            <person name="Tanya P."/>
            <person name="Kim K.S."/>
            <person name="Gwag J.G."/>
            <person name="Moon J.K."/>
            <person name="Lee Y.H."/>
            <person name="Park B.S."/>
            <person name="Bombarely A."/>
            <person name="Doyle J.J."/>
            <person name="Jackson S.A."/>
            <person name="Schafleitner R."/>
            <person name="Srinives P."/>
            <person name="Varshney R.K."/>
            <person name="Lee S.H."/>
        </authorList>
    </citation>
    <scope>NUCLEOTIDE SEQUENCE [LARGE SCALE GENOMIC DNA]</scope>
    <source>
        <strain evidence="6">cv. VC1973A</strain>
    </source>
</reference>
<keyword evidence="4" id="KW-0472">Membrane</keyword>
<proteinExistence type="inferred from homology"/>
<keyword evidence="3" id="KW-0268">Exocytosis</keyword>
<dbReference type="GO" id="GO:0006887">
    <property type="term" value="P:exocytosis"/>
    <property type="evidence" value="ECO:0007669"/>
    <property type="project" value="UniProtKB-KW"/>
</dbReference>
<feature type="transmembrane region" description="Helical" evidence="4">
    <location>
        <begin position="26"/>
        <end position="52"/>
    </location>
</feature>